<sequence>MTKKNKPFVNYAPLGNMLGVNNKPLFYKRNRVEIGDSAKTIKYKIAFVKVYKNVSTKDLSLQRKYALNLITDFLNIKEQFLTIRQHKKTEDILHTDRVYYIRKGKKLLGKCSIREQRTFTQTNLIIIFRYRVRVSGRKARSLTNESKDQKKG</sequence>
<dbReference type="KEGG" id="vg:54990084"/>
<dbReference type="GeneID" id="54990084"/>
<dbReference type="Proteomes" id="UP000241797">
    <property type="component" value="Segment"/>
</dbReference>
<keyword evidence="2" id="KW-1185">Reference proteome</keyword>
<reference evidence="1 2" key="1">
    <citation type="submission" date="2018-03" db="EMBL/GenBank/DDBJ databases">
        <title>Isolation, the biological characteristics and genomics of two new strains of lysate Staphylococcus aureus phage.</title>
        <authorList>
            <person name="Jin X."/>
            <person name="Zhang C."/>
        </authorList>
    </citation>
    <scope>NUCLEOTIDE SEQUENCE [LARGE SCALE GENOMIC DNA]</scope>
</reference>
<proteinExistence type="predicted"/>
<dbReference type="RefSeq" id="YP_009799595.1">
    <property type="nucleotide sequence ID" value="NC_047945.1"/>
</dbReference>
<evidence type="ECO:0000313" key="1">
    <source>
        <dbReference type="EMBL" id="AVP40336.1"/>
    </source>
</evidence>
<protein>
    <submittedName>
        <fullName evidence="1">Uncharacterized protein</fullName>
    </submittedName>
</protein>
<evidence type="ECO:0000313" key="2">
    <source>
        <dbReference type="Proteomes" id="UP000241797"/>
    </source>
</evidence>
<name>A0A2P1MXP9_9CAUD</name>
<organism evidence="1 2">
    <name type="scientific">Staphylococcus phage phiSA_BS1</name>
    <dbReference type="NCBI Taxonomy" id="2126734"/>
    <lineage>
        <taxon>Viruses</taxon>
        <taxon>Duplodnaviria</taxon>
        <taxon>Heunggongvirae</taxon>
        <taxon>Uroviricota</taxon>
        <taxon>Caudoviricetes</taxon>
        <taxon>Herelleviridae</taxon>
        <taxon>Twortvirinae</taxon>
        <taxon>Baoshanvirus</taxon>
        <taxon>Baoshanvirus BS1</taxon>
    </lineage>
</organism>
<dbReference type="EMBL" id="MH078572">
    <property type="protein sequence ID" value="AVP40336.1"/>
    <property type="molecule type" value="Genomic_DNA"/>
</dbReference>
<accession>A0A2P1MXP9</accession>